<organism evidence="2 3">
    <name type="scientific">Cryomyces antarcticus</name>
    <dbReference type="NCBI Taxonomy" id="329879"/>
    <lineage>
        <taxon>Eukaryota</taxon>
        <taxon>Fungi</taxon>
        <taxon>Dikarya</taxon>
        <taxon>Ascomycota</taxon>
        <taxon>Pezizomycotina</taxon>
        <taxon>Dothideomycetes</taxon>
        <taxon>Dothideomycetes incertae sedis</taxon>
        <taxon>Cryomyces</taxon>
    </lineage>
</organism>
<gene>
    <name evidence="2" type="ORF">LTR16_004370</name>
</gene>
<dbReference type="Proteomes" id="UP001357485">
    <property type="component" value="Unassembled WGS sequence"/>
</dbReference>
<dbReference type="EMBL" id="JAVRRA010025190">
    <property type="protein sequence ID" value="KAK5121212.1"/>
    <property type="molecule type" value="Genomic_DNA"/>
</dbReference>
<protein>
    <submittedName>
        <fullName evidence="2">Uncharacterized protein</fullName>
    </submittedName>
</protein>
<proteinExistence type="predicted"/>
<feature type="compositionally biased region" description="Low complexity" evidence="1">
    <location>
        <begin position="263"/>
        <end position="277"/>
    </location>
</feature>
<feature type="region of interest" description="Disordered" evidence="1">
    <location>
        <begin position="255"/>
        <end position="281"/>
    </location>
</feature>
<feature type="non-terminal residue" evidence="2">
    <location>
        <position position="1"/>
    </location>
</feature>
<accession>A0ABR0KRV4</accession>
<evidence type="ECO:0000256" key="1">
    <source>
        <dbReference type="SAM" id="MobiDB-lite"/>
    </source>
</evidence>
<evidence type="ECO:0000313" key="3">
    <source>
        <dbReference type="Proteomes" id="UP001357485"/>
    </source>
</evidence>
<keyword evidence="3" id="KW-1185">Reference proteome</keyword>
<evidence type="ECO:0000313" key="2">
    <source>
        <dbReference type="EMBL" id="KAK5121212.1"/>
    </source>
</evidence>
<name>A0ABR0KRV4_9PEZI</name>
<comment type="caution">
    <text evidence="2">The sequence shown here is derived from an EMBL/GenBank/DDBJ whole genome shotgun (WGS) entry which is preliminary data.</text>
</comment>
<reference evidence="2 3" key="1">
    <citation type="submission" date="2023-08" db="EMBL/GenBank/DDBJ databases">
        <title>Black Yeasts Isolated from many extreme environments.</title>
        <authorList>
            <person name="Coleine C."/>
            <person name="Stajich J.E."/>
            <person name="Selbmann L."/>
        </authorList>
    </citation>
    <scope>NUCLEOTIDE SEQUENCE [LARGE SCALE GENOMIC DNA]</scope>
    <source>
        <strain evidence="2 3">CCFEE 536</strain>
    </source>
</reference>
<sequence length="354" mass="38762">QWSPDAGALAYHLIQASSAVASVISSACKRHHSRMGPEAATSVEEKRKPLKVSSAQVQHDEGLNAVFRAAARAFTFLLHGLAQLGAASESNKFQGSVMYTYVKMFAGVFDCIADAALVRVQQDVDDQPVASPTKGKPKSQKTVKELQVPRAIAHFLMAMIGTLNAKSAVHRDVFEGLMFILLDRLGDRLYSFTFDHERGATIESEIVAPVVSTEVDPRKLLDAQARKIEAPFLIQIFERAMAAAPQFLGSQASFRTSKNAPATSKSSTVRGSGSSGKASLTLPAKNRLQQTLVNGMFGSEGAEHEEFMDCLRMPVRSGPMPQQPKRESTSVPEWFQEELWKLLGWEILGRDGEW</sequence>